<reference evidence="2" key="2">
    <citation type="submission" date="2021-08" db="EMBL/GenBank/DDBJ databases">
        <authorList>
            <person name="Eriksson T."/>
        </authorList>
    </citation>
    <scope>NUCLEOTIDE SEQUENCE</scope>
    <source>
        <strain evidence="2">Stoneville</strain>
        <tissue evidence="2">Whole head</tissue>
    </source>
</reference>
<evidence type="ECO:0000313" key="3">
    <source>
        <dbReference type="Proteomes" id="UP000719412"/>
    </source>
</evidence>
<accession>A0A8J6L8N3</accession>
<feature type="compositionally biased region" description="Low complexity" evidence="1">
    <location>
        <begin position="639"/>
        <end position="652"/>
    </location>
</feature>
<feature type="compositionally biased region" description="Low complexity" evidence="1">
    <location>
        <begin position="721"/>
        <end position="741"/>
    </location>
</feature>
<feature type="region of interest" description="Disordered" evidence="1">
    <location>
        <begin position="473"/>
        <end position="741"/>
    </location>
</feature>
<reference evidence="2" key="1">
    <citation type="journal article" date="2020" name="J Insects Food Feed">
        <title>The yellow mealworm (Tenebrio molitor) genome: a resource for the emerging insects as food and feed industry.</title>
        <authorList>
            <person name="Eriksson T."/>
            <person name="Andere A."/>
            <person name="Kelstrup H."/>
            <person name="Emery V."/>
            <person name="Picard C."/>
        </authorList>
    </citation>
    <scope>NUCLEOTIDE SEQUENCE</scope>
    <source>
        <strain evidence="2">Stoneville</strain>
        <tissue evidence="2">Whole head</tissue>
    </source>
</reference>
<proteinExistence type="predicted"/>
<evidence type="ECO:0000313" key="2">
    <source>
        <dbReference type="EMBL" id="KAH0811012.1"/>
    </source>
</evidence>
<protein>
    <submittedName>
        <fullName evidence="2">Uncharacterized protein</fullName>
    </submittedName>
</protein>
<keyword evidence="3" id="KW-1185">Reference proteome</keyword>
<name>A0A8J6L8N3_TENMO</name>
<feature type="region of interest" description="Disordered" evidence="1">
    <location>
        <begin position="266"/>
        <end position="289"/>
    </location>
</feature>
<sequence>MMDDDNNVKISDGILLVRTNSGTSKIERVLVHTRAGKGKSFVKCSRLQQFDRRKSASKIPVLVRSRRKRVKKVKQFFVDKPPQQDGDFKIVRHCKDLDFSTRVSTGCLRQSKSEEAADFAHSENGEEEWYTSDRESGIDDCSVAATLLQNEDVEASQNEDVSEARSLQNEASDVMSSWSKISNWSMSETKIHKPTFTADSELTVFECDSYQVEENKDSTIHLRDPEDDDFELEDDDADFQKEMPGKRTGNLQRSFIVMSQYQSTLEGLQARRQQSDSEGNEDFEADNGSEGSYVYVERYIDSGLRPLKSDESRLYLDAINYRSKRRVHTSSESDEVQPLLDEIPSNIFQPWKKSKKKKKSETDDVVKKPSSVMSRGDFTSTEEETKSTASEPTDIDTGPLKKLQEFEDVTYTIKTDEPEEKPMEDFCVHTRDVPEGELADFSSTTFDEPARPREKKKKSIFRFLKKDDFCVHTHDAPESDSYSPDSRLSIITKKQEKPLLESPRSRKTAPEGRGVVDDEVQSSRITKKQEKPLLQSPRSRKTEKPLLESPRSRKTAPEGGGVVDDEVQSSRTPDASRLTLLTHKERRSKIFTQKSDEDDDLRSITAFRYPQYPSGTTLVDLKEASRESLRDFESEDPKSASTTTTTYSPKSSRMTLSSHKERRSRTSSTKSSHTPEASPFNAKERRWKRFADRSALVEEDKSQMKLVSNKEKRRSRMKGFSGTNDSTHTDSSSKSTSARRF</sequence>
<comment type="caution">
    <text evidence="2">The sequence shown here is derived from an EMBL/GenBank/DDBJ whole genome shotgun (WGS) entry which is preliminary data.</text>
</comment>
<feature type="compositionally biased region" description="Basic and acidic residues" evidence="1">
    <location>
        <begin position="689"/>
        <end position="703"/>
    </location>
</feature>
<feature type="compositionally biased region" description="Basic and acidic residues" evidence="1">
    <location>
        <begin position="620"/>
        <end position="638"/>
    </location>
</feature>
<evidence type="ECO:0000256" key="1">
    <source>
        <dbReference type="SAM" id="MobiDB-lite"/>
    </source>
</evidence>
<organism evidence="2 3">
    <name type="scientific">Tenebrio molitor</name>
    <name type="common">Yellow mealworm beetle</name>
    <dbReference type="NCBI Taxonomy" id="7067"/>
    <lineage>
        <taxon>Eukaryota</taxon>
        <taxon>Metazoa</taxon>
        <taxon>Ecdysozoa</taxon>
        <taxon>Arthropoda</taxon>
        <taxon>Hexapoda</taxon>
        <taxon>Insecta</taxon>
        <taxon>Pterygota</taxon>
        <taxon>Neoptera</taxon>
        <taxon>Endopterygota</taxon>
        <taxon>Coleoptera</taxon>
        <taxon>Polyphaga</taxon>
        <taxon>Cucujiformia</taxon>
        <taxon>Tenebrionidae</taxon>
        <taxon>Tenebrio</taxon>
    </lineage>
</organism>
<dbReference type="Proteomes" id="UP000719412">
    <property type="component" value="Unassembled WGS sequence"/>
</dbReference>
<feature type="region of interest" description="Disordered" evidence="1">
    <location>
        <begin position="437"/>
        <end position="457"/>
    </location>
</feature>
<gene>
    <name evidence="2" type="ORF">GEV33_011780</name>
</gene>
<dbReference type="AlphaFoldDB" id="A0A8J6L8N3"/>
<feature type="compositionally biased region" description="Acidic residues" evidence="1">
    <location>
        <begin position="278"/>
        <end position="287"/>
    </location>
</feature>
<dbReference type="EMBL" id="JABDTM020027105">
    <property type="protein sequence ID" value="KAH0811012.1"/>
    <property type="molecule type" value="Genomic_DNA"/>
</dbReference>
<feature type="region of interest" description="Disordered" evidence="1">
    <location>
        <begin position="351"/>
        <end position="401"/>
    </location>
</feature>